<dbReference type="Proteomes" id="UP000054359">
    <property type="component" value="Unassembled WGS sequence"/>
</dbReference>
<dbReference type="EMBL" id="KK120390">
    <property type="protein sequence ID" value="KFM78192.1"/>
    <property type="molecule type" value="Genomic_DNA"/>
</dbReference>
<dbReference type="AlphaFoldDB" id="A0A087ULF3"/>
<keyword evidence="2" id="KW-1185">Reference proteome</keyword>
<reference evidence="1 2" key="1">
    <citation type="submission" date="2013-11" db="EMBL/GenBank/DDBJ databases">
        <title>Genome sequencing of Stegodyphus mimosarum.</title>
        <authorList>
            <person name="Bechsgaard J."/>
        </authorList>
    </citation>
    <scope>NUCLEOTIDE SEQUENCE [LARGE SCALE GENOMIC DNA]</scope>
</reference>
<name>A0A087ULF3_STEMI</name>
<dbReference type="OMA" id="DHIWLEN"/>
<dbReference type="OrthoDB" id="6513413at2759"/>
<feature type="non-terminal residue" evidence="1">
    <location>
        <position position="122"/>
    </location>
</feature>
<sequence>MAVKKLDIKKLLQTSTDRPIVNWKFYETLQYELKKEYGIECISVGSCGLLILNNAFRKGTSTTSWDLPSILGALYHLSKDSPARQEDFLRLSVHKTLLWKFCDHIWLENVSVCLYAFEIWKI</sequence>
<dbReference type="STRING" id="407821.A0A087ULF3"/>
<proteinExistence type="predicted"/>
<accession>A0A087ULF3</accession>
<gene>
    <name evidence="1" type="ORF">X975_23888</name>
</gene>
<evidence type="ECO:0000313" key="2">
    <source>
        <dbReference type="Proteomes" id="UP000054359"/>
    </source>
</evidence>
<protein>
    <submittedName>
        <fullName evidence="1">Uncharacterized protein</fullName>
    </submittedName>
</protein>
<organism evidence="1 2">
    <name type="scientific">Stegodyphus mimosarum</name>
    <name type="common">African social velvet spider</name>
    <dbReference type="NCBI Taxonomy" id="407821"/>
    <lineage>
        <taxon>Eukaryota</taxon>
        <taxon>Metazoa</taxon>
        <taxon>Ecdysozoa</taxon>
        <taxon>Arthropoda</taxon>
        <taxon>Chelicerata</taxon>
        <taxon>Arachnida</taxon>
        <taxon>Araneae</taxon>
        <taxon>Araneomorphae</taxon>
        <taxon>Entelegynae</taxon>
        <taxon>Eresoidea</taxon>
        <taxon>Eresidae</taxon>
        <taxon>Stegodyphus</taxon>
    </lineage>
</organism>
<evidence type="ECO:0000313" key="1">
    <source>
        <dbReference type="EMBL" id="KFM78192.1"/>
    </source>
</evidence>